<evidence type="ECO:0000259" key="9">
    <source>
        <dbReference type="PROSITE" id="PS50850"/>
    </source>
</evidence>
<feature type="transmembrane region" description="Helical" evidence="8">
    <location>
        <begin position="84"/>
        <end position="102"/>
    </location>
</feature>
<feature type="transmembrane region" description="Helical" evidence="8">
    <location>
        <begin position="449"/>
        <end position="467"/>
    </location>
</feature>
<evidence type="ECO:0000256" key="7">
    <source>
        <dbReference type="SAM" id="MobiDB-lite"/>
    </source>
</evidence>
<dbReference type="PROSITE" id="PS50850">
    <property type="entry name" value="MFS"/>
    <property type="match status" value="1"/>
</dbReference>
<evidence type="ECO:0000256" key="6">
    <source>
        <dbReference type="ARBA" id="ARBA00023136"/>
    </source>
</evidence>
<keyword evidence="4 8" id="KW-0812">Transmembrane</keyword>
<feature type="transmembrane region" description="Helical" evidence="8">
    <location>
        <begin position="409"/>
        <end position="429"/>
    </location>
</feature>
<evidence type="ECO:0000256" key="8">
    <source>
        <dbReference type="SAM" id="Phobius"/>
    </source>
</evidence>
<feature type="region of interest" description="Disordered" evidence="7">
    <location>
        <begin position="478"/>
        <end position="499"/>
    </location>
</feature>
<feature type="transmembrane region" description="Helical" evidence="8">
    <location>
        <begin position="348"/>
        <end position="364"/>
    </location>
</feature>
<dbReference type="Pfam" id="PF07690">
    <property type="entry name" value="MFS_1"/>
    <property type="match status" value="1"/>
</dbReference>
<dbReference type="InterPro" id="IPR020846">
    <property type="entry name" value="MFS_dom"/>
</dbReference>
<keyword evidence="2" id="KW-0813">Transport</keyword>
<reference evidence="10 11" key="1">
    <citation type="submission" date="2020-08" db="EMBL/GenBank/DDBJ databases">
        <title>Sequencing the genomes of 1000 actinobacteria strains.</title>
        <authorList>
            <person name="Klenk H.-P."/>
        </authorList>
    </citation>
    <scope>NUCLEOTIDE SEQUENCE [LARGE SCALE GENOMIC DNA]</scope>
    <source>
        <strain evidence="10 11">DSM 45784</strain>
    </source>
</reference>
<feature type="transmembrane region" description="Helical" evidence="8">
    <location>
        <begin position="370"/>
        <end position="397"/>
    </location>
</feature>
<gene>
    <name evidence="10" type="ORF">BJ982_000226</name>
</gene>
<evidence type="ECO:0000256" key="1">
    <source>
        <dbReference type="ARBA" id="ARBA00004651"/>
    </source>
</evidence>
<sequence length="499" mass="51638">MSTTDTRVEAGGWTPRLVLSTVTMVMILEGTALGYSLVTTALPAVTTHFKTDQGGWLLTGFILSGAILCPLVGKLADIHGKRRMMIACLLVSTVGSLVSTVAPTFGVLIAGRLLQGAVLPTMFLSYSLMRDVYPRRILPLASAVTMTGTGVFSIGTPFLIGWLLDTWGFRGLFAFDVLWMAILTPLLLATTQETPLRVPARVDFLGAGMLGFGLGIVLLGISFGSTWGWGSVNTLGAFVVGLALMAGFVVRSLNFPDPLVDLRIFTRRPIVLAAVTAATAYGSTAIASSLSAMIGLTPGEAKLGYGLGMSASEFASVTAPQAVVTVIMGVVVGKLLNRVGGATMMRTGLLLLGVGGLLLGFYHGDYLPVLVAALFLGAGTGLAYGSIPGLVIAGAPADKQGSIAGMVQVSYSGFASTTPVVLFVIMGQFATRTPDGTVLYPDSSINAGAVFMGILIVVGLLLASTVLRGRKQDSMIDPLPDSLAEPSAATVAAGPEGRR</sequence>
<dbReference type="AlphaFoldDB" id="A0A7W7D1V5"/>
<comment type="caution">
    <text evidence="10">The sequence shown here is derived from an EMBL/GenBank/DDBJ whole genome shotgun (WGS) entry which is preliminary data.</text>
</comment>
<dbReference type="GO" id="GO:0005886">
    <property type="term" value="C:plasma membrane"/>
    <property type="evidence" value="ECO:0007669"/>
    <property type="project" value="UniProtKB-SubCell"/>
</dbReference>
<evidence type="ECO:0000256" key="2">
    <source>
        <dbReference type="ARBA" id="ARBA00022448"/>
    </source>
</evidence>
<feature type="transmembrane region" description="Helical" evidence="8">
    <location>
        <begin position="169"/>
        <end position="190"/>
    </location>
</feature>
<accession>A0A7W7D1V5</accession>
<evidence type="ECO:0000313" key="11">
    <source>
        <dbReference type="Proteomes" id="UP000542210"/>
    </source>
</evidence>
<dbReference type="EMBL" id="JACHND010000001">
    <property type="protein sequence ID" value="MBB4698682.1"/>
    <property type="molecule type" value="Genomic_DNA"/>
</dbReference>
<keyword evidence="6 8" id="KW-0472">Membrane</keyword>
<feature type="transmembrane region" description="Helical" evidence="8">
    <location>
        <begin position="108"/>
        <end position="128"/>
    </location>
</feature>
<evidence type="ECO:0000313" key="10">
    <source>
        <dbReference type="EMBL" id="MBB4698682.1"/>
    </source>
</evidence>
<dbReference type="GO" id="GO:0022857">
    <property type="term" value="F:transmembrane transporter activity"/>
    <property type="evidence" value="ECO:0007669"/>
    <property type="project" value="InterPro"/>
</dbReference>
<proteinExistence type="predicted"/>
<name>A0A7W7D1V5_9ACTN</name>
<keyword evidence="3" id="KW-1003">Cell membrane</keyword>
<keyword evidence="11" id="KW-1185">Reference proteome</keyword>
<dbReference type="SUPFAM" id="SSF103473">
    <property type="entry name" value="MFS general substrate transporter"/>
    <property type="match status" value="2"/>
</dbReference>
<feature type="domain" description="Major facilitator superfamily (MFS) profile" evidence="9">
    <location>
        <begin position="18"/>
        <end position="471"/>
    </location>
</feature>
<feature type="transmembrane region" description="Helical" evidence="8">
    <location>
        <begin position="17"/>
        <end position="42"/>
    </location>
</feature>
<dbReference type="PANTHER" id="PTHR42718:SF46">
    <property type="entry name" value="BLR6921 PROTEIN"/>
    <property type="match status" value="1"/>
</dbReference>
<evidence type="ECO:0000256" key="5">
    <source>
        <dbReference type="ARBA" id="ARBA00022989"/>
    </source>
</evidence>
<feature type="transmembrane region" description="Helical" evidence="8">
    <location>
        <begin position="140"/>
        <end position="163"/>
    </location>
</feature>
<feature type="transmembrane region" description="Helical" evidence="8">
    <location>
        <begin position="314"/>
        <end position="336"/>
    </location>
</feature>
<comment type="subcellular location">
    <subcellularLocation>
        <location evidence="1">Cell membrane</location>
        <topology evidence="1">Multi-pass membrane protein</topology>
    </subcellularLocation>
</comment>
<dbReference type="InterPro" id="IPR036259">
    <property type="entry name" value="MFS_trans_sf"/>
</dbReference>
<feature type="transmembrane region" description="Helical" evidence="8">
    <location>
        <begin position="54"/>
        <end position="72"/>
    </location>
</feature>
<feature type="transmembrane region" description="Helical" evidence="8">
    <location>
        <begin position="229"/>
        <end position="250"/>
    </location>
</feature>
<dbReference type="Gene3D" id="1.20.1250.20">
    <property type="entry name" value="MFS general substrate transporter like domains"/>
    <property type="match status" value="2"/>
</dbReference>
<protein>
    <submittedName>
        <fullName evidence="10">MFS family permease</fullName>
    </submittedName>
</protein>
<dbReference type="RefSeq" id="WP_184875707.1">
    <property type="nucleotide sequence ID" value="NZ_BOOV01000013.1"/>
</dbReference>
<organism evidence="10 11">
    <name type="scientific">Sphaerisporangium siamense</name>
    <dbReference type="NCBI Taxonomy" id="795645"/>
    <lineage>
        <taxon>Bacteria</taxon>
        <taxon>Bacillati</taxon>
        <taxon>Actinomycetota</taxon>
        <taxon>Actinomycetes</taxon>
        <taxon>Streptosporangiales</taxon>
        <taxon>Streptosporangiaceae</taxon>
        <taxon>Sphaerisporangium</taxon>
    </lineage>
</organism>
<feature type="transmembrane region" description="Helical" evidence="8">
    <location>
        <begin position="202"/>
        <end position="223"/>
    </location>
</feature>
<evidence type="ECO:0000256" key="4">
    <source>
        <dbReference type="ARBA" id="ARBA00022692"/>
    </source>
</evidence>
<dbReference type="PANTHER" id="PTHR42718">
    <property type="entry name" value="MAJOR FACILITATOR SUPERFAMILY MULTIDRUG TRANSPORTER MFSC"/>
    <property type="match status" value="1"/>
</dbReference>
<evidence type="ECO:0000256" key="3">
    <source>
        <dbReference type="ARBA" id="ARBA00022475"/>
    </source>
</evidence>
<dbReference type="Proteomes" id="UP000542210">
    <property type="component" value="Unassembled WGS sequence"/>
</dbReference>
<keyword evidence="5 8" id="KW-1133">Transmembrane helix</keyword>
<feature type="transmembrane region" description="Helical" evidence="8">
    <location>
        <begin position="270"/>
        <end position="294"/>
    </location>
</feature>
<dbReference type="InterPro" id="IPR011701">
    <property type="entry name" value="MFS"/>
</dbReference>